<dbReference type="Pfam" id="PF13470">
    <property type="entry name" value="PIN_3"/>
    <property type="match status" value="1"/>
</dbReference>
<gene>
    <name evidence="3" type="ORF">CKO31_09200</name>
</gene>
<feature type="domain" description="PIN" evidence="2">
    <location>
        <begin position="55"/>
        <end position="129"/>
    </location>
</feature>
<reference evidence="3 4" key="1">
    <citation type="journal article" date="2020" name="Microorganisms">
        <title>Osmotic Adaptation and Compatible Solute Biosynthesis of Phototrophic Bacteria as Revealed from Genome Analyses.</title>
        <authorList>
            <person name="Imhoff J.F."/>
            <person name="Rahn T."/>
            <person name="Kunzel S."/>
            <person name="Keller A."/>
            <person name="Neulinger S.C."/>
        </authorList>
    </citation>
    <scope>NUCLEOTIDE SEQUENCE [LARGE SCALE GENOMIC DNA]</scope>
    <source>
        <strain evidence="3 4">DSM 6210</strain>
    </source>
</reference>
<sequence length="164" mass="18674">MTQQWQWTCRLRDAPKRSRRPASARLSRRLQPTPAAARRCRISSAEPDALGLAIRLTVEFESVLKRAKTLQRAGATVDDVDAILDQMALMLVRVEIWYLWRPQLRDRDDDMVLEAAANAGATHIVTFNIQDFGAVPMHFGIQSCRPADIVRRLRTGWIHDGSNR</sequence>
<dbReference type="Proteomes" id="UP000748752">
    <property type="component" value="Unassembled WGS sequence"/>
</dbReference>
<evidence type="ECO:0000313" key="4">
    <source>
        <dbReference type="Proteomes" id="UP000748752"/>
    </source>
</evidence>
<evidence type="ECO:0000259" key="2">
    <source>
        <dbReference type="Pfam" id="PF13470"/>
    </source>
</evidence>
<comment type="caution">
    <text evidence="3">The sequence shown here is derived from an EMBL/GenBank/DDBJ whole genome shotgun (WGS) entry which is preliminary data.</text>
</comment>
<dbReference type="EMBL" id="NRRV01000018">
    <property type="protein sequence ID" value="MBK1630914.1"/>
    <property type="molecule type" value="Genomic_DNA"/>
</dbReference>
<dbReference type="InterPro" id="IPR002716">
    <property type="entry name" value="PIN_dom"/>
</dbReference>
<dbReference type="RefSeq" id="WP_200236279.1">
    <property type="nucleotide sequence ID" value="NZ_NRRV01000018.1"/>
</dbReference>
<organism evidence="3 4">
    <name type="scientific">Thiohalocapsa halophila</name>
    <dbReference type="NCBI Taxonomy" id="69359"/>
    <lineage>
        <taxon>Bacteria</taxon>
        <taxon>Pseudomonadati</taxon>
        <taxon>Pseudomonadota</taxon>
        <taxon>Gammaproteobacteria</taxon>
        <taxon>Chromatiales</taxon>
        <taxon>Chromatiaceae</taxon>
        <taxon>Thiohalocapsa</taxon>
    </lineage>
</organism>
<proteinExistence type="predicted"/>
<evidence type="ECO:0000256" key="1">
    <source>
        <dbReference type="SAM" id="MobiDB-lite"/>
    </source>
</evidence>
<name>A0ABS1CG97_9GAMM</name>
<evidence type="ECO:0000313" key="3">
    <source>
        <dbReference type="EMBL" id="MBK1630914.1"/>
    </source>
</evidence>
<feature type="compositionally biased region" description="Basic residues" evidence="1">
    <location>
        <begin position="17"/>
        <end position="28"/>
    </location>
</feature>
<protein>
    <recommendedName>
        <fullName evidence="2">PIN domain-containing protein</fullName>
    </recommendedName>
</protein>
<keyword evidence="4" id="KW-1185">Reference proteome</keyword>
<accession>A0ABS1CG97</accession>
<feature type="region of interest" description="Disordered" evidence="1">
    <location>
        <begin position="15"/>
        <end position="37"/>
    </location>
</feature>